<organism evidence="2 3">
    <name type="scientific">Rhodocytophaga aerolata</name>
    <dbReference type="NCBI Taxonomy" id="455078"/>
    <lineage>
        <taxon>Bacteria</taxon>
        <taxon>Pseudomonadati</taxon>
        <taxon>Bacteroidota</taxon>
        <taxon>Cytophagia</taxon>
        <taxon>Cytophagales</taxon>
        <taxon>Rhodocytophagaceae</taxon>
        <taxon>Rhodocytophaga</taxon>
    </lineage>
</organism>
<dbReference type="EMBL" id="JAUKPO010000002">
    <property type="protein sequence ID" value="MDO1445607.1"/>
    <property type="molecule type" value="Genomic_DNA"/>
</dbReference>
<sequence>MTLKPPVFLLFLAFVLFAGCSKWEEEPVISQLLIVNAFPDAASLNIRVNTDAESILDFGAATPYQPLRAGQSTLQVNIGDRTLRSGYLRLAENRNYSLYILKGIENPDLSINRPDSIIIRIDTLPAPEVGRAKIRFANLTPLSEGLDLRLRVIGPTNDTVILPARTSPNYTPFSTVDASARGFSLSLLRGTEVAATLSIDTLASERTYTIIATGYSTPPPGNPRGLTLRVVANRLERE</sequence>
<comment type="caution">
    <text evidence="2">The sequence shown here is derived from an EMBL/GenBank/DDBJ whole genome shotgun (WGS) entry which is preliminary data.</text>
</comment>
<reference evidence="2" key="1">
    <citation type="submission" date="2023-07" db="EMBL/GenBank/DDBJ databases">
        <title>The genome sequence of Rhodocytophaga aerolata KACC 12507.</title>
        <authorList>
            <person name="Zhang X."/>
        </authorList>
    </citation>
    <scope>NUCLEOTIDE SEQUENCE</scope>
    <source>
        <strain evidence="2">KACC 12507</strain>
    </source>
</reference>
<name>A0ABT8R0J6_9BACT</name>
<feature type="domain" description="DUF4397" evidence="1">
    <location>
        <begin position="30"/>
        <end position="148"/>
    </location>
</feature>
<evidence type="ECO:0000313" key="2">
    <source>
        <dbReference type="EMBL" id="MDO1445607.1"/>
    </source>
</evidence>
<evidence type="ECO:0000313" key="3">
    <source>
        <dbReference type="Proteomes" id="UP001168528"/>
    </source>
</evidence>
<evidence type="ECO:0000259" key="1">
    <source>
        <dbReference type="Pfam" id="PF14344"/>
    </source>
</evidence>
<dbReference type="Proteomes" id="UP001168528">
    <property type="component" value="Unassembled WGS sequence"/>
</dbReference>
<dbReference type="InterPro" id="IPR025510">
    <property type="entry name" value="DUF4397"/>
</dbReference>
<dbReference type="RefSeq" id="WP_302036410.1">
    <property type="nucleotide sequence ID" value="NZ_JAUKPO010000002.1"/>
</dbReference>
<dbReference type="Pfam" id="PF14344">
    <property type="entry name" value="DUF4397"/>
    <property type="match status" value="1"/>
</dbReference>
<proteinExistence type="predicted"/>
<accession>A0ABT8R0J6</accession>
<keyword evidence="3" id="KW-1185">Reference proteome</keyword>
<gene>
    <name evidence="2" type="ORF">Q0590_05070</name>
</gene>
<dbReference type="PROSITE" id="PS51257">
    <property type="entry name" value="PROKAR_LIPOPROTEIN"/>
    <property type="match status" value="1"/>
</dbReference>
<protein>
    <submittedName>
        <fullName evidence="2">DUF4397 domain-containing protein</fullName>
    </submittedName>
</protein>